<gene>
    <name evidence="2" type="ORF">E7512_06900</name>
</gene>
<dbReference type="Proteomes" id="UP000754750">
    <property type="component" value="Unassembled WGS sequence"/>
</dbReference>
<dbReference type="Pfam" id="PF05175">
    <property type="entry name" value="MTS"/>
    <property type="match status" value="1"/>
</dbReference>
<accession>A0A928KSQ5</accession>
<dbReference type="PANTHER" id="PTHR47739">
    <property type="entry name" value="TRNA1(VAL) (ADENINE(37)-N6)-METHYLTRANSFERASE"/>
    <property type="match status" value="1"/>
</dbReference>
<dbReference type="CDD" id="cd02440">
    <property type="entry name" value="AdoMet_MTases"/>
    <property type="match status" value="1"/>
</dbReference>
<proteinExistence type="predicted"/>
<sequence>MQPELEPLSPNISVFVSQTHRFNTDTILLAHFAAPKRGERCADFGTGCGAIPLIWLARYEPAQICGVEIQPDACELVRQSAEHCGVADRLRVLNLDLRQLPQSRPRDPWLENCDLISCNPPYKAQGTGIENPEQGKRMARHEETCTMEDVAHAAASCLRYGGRLCLCQRPERLTDIFTALCANGLEPKRLRFVQARVGKAPKLFLLQARKNGQPGGLLVEPPLILHNEDGTFTQEMLEIYGSYKEGH</sequence>
<dbReference type="Gene3D" id="3.40.50.150">
    <property type="entry name" value="Vaccinia Virus protein VP39"/>
    <property type="match status" value="1"/>
</dbReference>
<dbReference type="GO" id="GO:0008168">
    <property type="term" value="F:methyltransferase activity"/>
    <property type="evidence" value="ECO:0007669"/>
    <property type="project" value="InterPro"/>
</dbReference>
<evidence type="ECO:0000313" key="3">
    <source>
        <dbReference type="Proteomes" id="UP000754750"/>
    </source>
</evidence>
<protein>
    <submittedName>
        <fullName evidence="2">tRNA1(Val) (Adenine(37)-N6)-methyltransferase</fullName>
    </submittedName>
</protein>
<dbReference type="PANTHER" id="PTHR47739:SF1">
    <property type="entry name" value="TRNA1(VAL) (ADENINE(37)-N6)-METHYLTRANSFERASE"/>
    <property type="match status" value="1"/>
</dbReference>
<evidence type="ECO:0000259" key="1">
    <source>
        <dbReference type="Pfam" id="PF05175"/>
    </source>
</evidence>
<dbReference type="EMBL" id="SVNY01000003">
    <property type="protein sequence ID" value="MBE6833298.1"/>
    <property type="molecule type" value="Genomic_DNA"/>
</dbReference>
<dbReference type="InterPro" id="IPR029063">
    <property type="entry name" value="SAM-dependent_MTases_sf"/>
</dbReference>
<dbReference type="RefSeq" id="WP_020072753.1">
    <property type="nucleotide sequence ID" value="NZ_JBKWRC010000002.1"/>
</dbReference>
<name>A0A928KSQ5_9FIRM</name>
<dbReference type="SUPFAM" id="SSF53335">
    <property type="entry name" value="S-adenosyl-L-methionine-dependent methyltransferases"/>
    <property type="match status" value="1"/>
</dbReference>
<dbReference type="InterPro" id="IPR007848">
    <property type="entry name" value="Small_mtfrase_dom"/>
</dbReference>
<dbReference type="InterPro" id="IPR050210">
    <property type="entry name" value="tRNA_Adenine-N(6)_MTase"/>
</dbReference>
<comment type="caution">
    <text evidence="2">The sequence shown here is derived from an EMBL/GenBank/DDBJ whole genome shotgun (WGS) entry which is preliminary data.</text>
</comment>
<organism evidence="2 3">
    <name type="scientific">Faecalispora sporosphaeroides</name>
    <dbReference type="NCBI Taxonomy" id="1549"/>
    <lineage>
        <taxon>Bacteria</taxon>
        <taxon>Bacillati</taxon>
        <taxon>Bacillota</taxon>
        <taxon>Clostridia</taxon>
        <taxon>Eubacteriales</taxon>
        <taxon>Oscillospiraceae</taxon>
        <taxon>Faecalispora</taxon>
    </lineage>
</organism>
<dbReference type="AlphaFoldDB" id="A0A928KSQ5"/>
<evidence type="ECO:0000313" key="2">
    <source>
        <dbReference type="EMBL" id="MBE6833298.1"/>
    </source>
</evidence>
<reference evidence="2" key="1">
    <citation type="submission" date="2019-04" db="EMBL/GenBank/DDBJ databases">
        <title>Evolution of Biomass-Degrading Anaerobic Consortia Revealed by Metagenomics.</title>
        <authorList>
            <person name="Peng X."/>
        </authorList>
    </citation>
    <scope>NUCLEOTIDE SEQUENCE</scope>
    <source>
        <strain evidence="2">SIG551</strain>
    </source>
</reference>
<feature type="domain" description="Methyltransferase small" evidence="1">
    <location>
        <begin position="26"/>
        <end position="127"/>
    </location>
</feature>